<dbReference type="GO" id="GO:0050793">
    <property type="term" value="P:regulation of developmental process"/>
    <property type="evidence" value="ECO:0007669"/>
    <property type="project" value="UniProtKB-ARBA"/>
</dbReference>
<dbReference type="InterPro" id="IPR013098">
    <property type="entry name" value="Ig_I-set"/>
</dbReference>
<feature type="domain" description="Fibronectin type-III" evidence="31">
    <location>
        <begin position="3679"/>
        <end position="3778"/>
    </location>
</feature>
<feature type="domain" description="Fibronectin type-III" evidence="31">
    <location>
        <begin position="6052"/>
        <end position="6150"/>
    </location>
</feature>
<feature type="region of interest" description="Disordered" evidence="28">
    <location>
        <begin position="1426"/>
        <end position="1462"/>
    </location>
</feature>
<dbReference type="SMART" id="SM00408">
    <property type="entry name" value="IGc2"/>
    <property type="match status" value="16"/>
</dbReference>
<feature type="domain" description="Fibronectin type-III" evidence="31">
    <location>
        <begin position="6498"/>
        <end position="6616"/>
    </location>
</feature>
<evidence type="ECO:0000256" key="26">
    <source>
        <dbReference type="ARBA" id="ARBA00048679"/>
    </source>
</evidence>
<dbReference type="SUPFAM" id="SSF56112">
    <property type="entry name" value="Protein kinase-like (PK-like)"/>
    <property type="match status" value="1"/>
</dbReference>
<feature type="domain" description="Fibronectin type-III" evidence="31">
    <location>
        <begin position="1769"/>
        <end position="1866"/>
    </location>
</feature>
<feature type="domain" description="Ig-like" evidence="30">
    <location>
        <begin position="277"/>
        <end position="360"/>
    </location>
</feature>
<feature type="domain" description="Fibronectin type-III" evidence="31">
    <location>
        <begin position="2639"/>
        <end position="2746"/>
    </location>
</feature>
<dbReference type="STRING" id="568069.A0A1J1IM27"/>
<evidence type="ECO:0000256" key="13">
    <source>
        <dbReference type="ARBA" id="ARBA00022737"/>
    </source>
</evidence>
<dbReference type="SMART" id="SM00220">
    <property type="entry name" value="S_TKc"/>
    <property type="match status" value="1"/>
</dbReference>
<keyword evidence="9" id="KW-0723">Serine/threonine-protein kinase</keyword>
<feature type="region of interest" description="Disordered" evidence="28">
    <location>
        <begin position="7771"/>
        <end position="7795"/>
    </location>
</feature>
<feature type="domain" description="Fibronectin type-III" evidence="31">
    <location>
        <begin position="3580"/>
        <end position="3673"/>
    </location>
</feature>
<feature type="domain" description="Ig-like" evidence="30">
    <location>
        <begin position="4435"/>
        <end position="4521"/>
    </location>
</feature>
<evidence type="ECO:0000256" key="19">
    <source>
        <dbReference type="ARBA" id="ARBA00022860"/>
    </source>
</evidence>
<keyword evidence="8" id="KW-0963">Cytoplasm</keyword>
<dbReference type="InterPro" id="IPR007110">
    <property type="entry name" value="Ig-like_dom"/>
</dbReference>
<reference evidence="32 33" key="1">
    <citation type="submission" date="2015-04" db="EMBL/GenBank/DDBJ databases">
        <authorList>
            <person name="Syromyatnikov M.Y."/>
            <person name="Popov V.N."/>
        </authorList>
    </citation>
    <scope>NUCLEOTIDE SEQUENCE [LARGE SCALE GENOMIC DNA]</scope>
</reference>
<dbReference type="PANTHER" id="PTHR13817:SF151">
    <property type="entry name" value="TITIN"/>
    <property type="match status" value="1"/>
</dbReference>
<dbReference type="FunFam" id="2.60.40.10:FF:000460">
    <property type="entry name" value="Bent, isoform J"/>
    <property type="match status" value="1"/>
</dbReference>
<evidence type="ECO:0000256" key="2">
    <source>
        <dbReference type="ARBA" id="ARBA00004123"/>
    </source>
</evidence>
<feature type="compositionally biased region" description="Basic and acidic residues" evidence="28">
    <location>
        <begin position="5713"/>
        <end position="5724"/>
    </location>
</feature>
<feature type="domain" description="Fibronectin type-III" evidence="31">
    <location>
        <begin position="4532"/>
        <end position="4626"/>
    </location>
</feature>
<dbReference type="FunFam" id="2.60.40.10:FF:000056">
    <property type="entry name" value="twitchin isoform X4"/>
    <property type="match status" value="15"/>
</dbReference>
<feature type="domain" description="Ig-like" evidence="30">
    <location>
        <begin position="4141"/>
        <end position="4230"/>
    </location>
</feature>
<dbReference type="PRINTS" id="PR00014">
    <property type="entry name" value="FNTYPEIII"/>
</dbReference>
<dbReference type="Gene3D" id="3.30.200.20">
    <property type="entry name" value="Phosphorylase Kinase, domain 1"/>
    <property type="match status" value="1"/>
</dbReference>
<evidence type="ECO:0000256" key="23">
    <source>
        <dbReference type="ARBA" id="ARBA00023242"/>
    </source>
</evidence>
<feature type="region of interest" description="Disordered" evidence="28">
    <location>
        <begin position="7601"/>
        <end position="7660"/>
    </location>
</feature>
<feature type="domain" description="Fibronectin type-III" evidence="31">
    <location>
        <begin position="6857"/>
        <end position="6951"/>
    </location>
</feature>
<feature type="domain" description="Fibronectin type-III" evidence="31">
    <location>
        <begin position="3918"/>
        <end position="4021"/>
    </location>
</feature>
<dbReference type="InterPro" id="IPR013783">
    <property type="entry name" value="Ig-like_fold"/>
</dbReference>
<keyword evidence="13" id="KW-0677">Repeat</keyword>
<evidence type="ECO:0000256" key="6">
    <source>
        <dbReference type="ARBA" id="ARBA00012513"/>
    </source>
</evidence>
<feature type="compositionally biased region" description="Basic and acidic residues" evidence="28">
    <location>
        <begin position="7771"/>
        <end position="7790"/>
    </location>
</feature>
<feature type="domain" description="Ig-like" evidence="30">
    <location>
        <begin position="7790"/>
        <end position="7867"/>
    </location>
</feature>
<dbReference type="InterPro" id="IPR003599">
    <property type="entry name" value="Ig_sub"/>
</dbReference>
<dbReference type="Gene3D" id="2.60.40.10">
    <property type="entry name" value="Immunoglobulins"/>
    <property type="match status" value="68"/>
</dbReference>
<feature type="domain" description="Fibronectin type-III" evidence="31">
    <location>
        <begin position="4971"/>
        <end position="5066"/>
    </location>
</feature>
<dbReference type="GO" id="GO:0046872">
    <property type="term" value="F:metal ion binding"/>
    <property type="evidence" value="ECO:0007669"/>
    <property type="project" value="UniProtKB-KW"/>
</dbReference>
<accession>A0A1J1IM27</accession>
<feature type="region of interest" description="Disordered" evidence="28">
    <location>
        <begin position="2629"/>
        <end position="2650"/>
    </location>
</feature>
<dbReference type="PROSITE" id="PS50835">
    <property type="entry name" value="IG_LIKE"/>
    <property type="match status" value="15"/>
</dbReference>
<keyword evidence="10" id="KW-0597">Phosphoprotein</keyword>
<feature type="domain" description="Fibronectin type-III" evidence="31">
    <location>
        <begin position="990"/>
        <end position="1085"/>
    </location>
</feature>
<feature type="domain" description="Ig-like" evidence="30">
    <location>
        <begin position="6175"/>
        <end position="6249"/>
    </location>
</feature>
<feature type="domain" description="Fibronectin type-III" evidence="31">
    <location>
        <begin position="783"/>
        <end position="877"/>
    </location>
</feature>
<feature type="domain" description="Ig-like" evidence="30">
    <location>
        <begin position="7340"/>
        <end position="7428"/>
    </location>
</feature>
<dbReference type="CDD" id="cd00096">
    <property type="entry name" value="Ig"/>
    <property type="match status" value="1"/>
</dbReference>
<evidence type="ECO:0000256" key="21">
    <source>
        <dbReference type="ARBA" id="ARBA00023157"/>
    </source>
</evidence>
<feature type="domain" description="Fibronectin type-III" evidence="31">
    <location>
        <begin position="5191"/>
        <end position="5291"/>
    </location>
</feature>
<evidence type="ECO:0000256" key="18">
    <source>
        <dbReference type="ARBA" id="ARBA00022842"/>
    </source>
</evidence>
<feature type="compositionally biased region" description="Basic residues" evidence="28">
    <location>
        <begin position="1453"/>
        <end position="1462"/>
    </location>
</feature>
<dbReference type="InterPro" id="IPR000719">
    <property type="entry name" value="Prot_kinase_dom"/>
</dbReference>
<evidence type="ECO:0000256" key="4">
    <source>
        <dbReference type="ARBA" id="ARBA00004355"/>
    </source>
</evidence>
<evidence type="ECO:0000259" key="31">
    <source>
        <dbReference type="PROSITE" id="PS50853"/>
    </source>
</evidence>
<feature type="domain" description="Ig-like" evidence="30">
    <location>
        <begin position="363"/>
        <end position="460"/>
    </location>
</feature>
<feature type="domain" description="Protein kinase" evidence="29">
    <location>
        <begin position="7009"/>
        <end position="7267"/>
    </location>
</feature>
<name>A0A1J1IM27_9DIPT</name>
<keyword evidence="14 27" id="KW-0547">Nucleotide-binding</keyword>
<keyword evidence="23" id="KW-0539">Nucleus</keyword>
<evidence type="ECO:0000256" key="5">
    <source>
        <dbReference type="ARBA" id="ARBA00006692"/>
    </source>
</evidence>
<feature type="domain" description="Fibronectin type-III" evidence="31">
    <location>
        <begin position="1666"/>
        <end position="1763"/>
    </location>
</feature>
<feature type="domain" description="Fibronectin type-III" evidence="31">
    <location>
        <begin position="4027"/>
        <end position="4137"/>
    </location>
</feature>
<feature type="region of interest" description="Disordered" evidence="28">
    <location>
        <begin position="1"/>
        <end position="20"/>
    </location>
</feature>
<feature type="domain" description="Fibronectin type-III" evidence="31">
    <location>
        <begin position="1988"/>
        <end position="2090"/>
    </location>
</feature>
<evidence type="ECO:0000259" key="29">
    <source>
        <dbReference type="PROSITE" id="PS50011"/>
    </source>
</evidence>
<dbReference type="InterPro" id="IPR036179">
    <property type="entry name" value="Ig-like_dom_sf"/>
</dbReference>
<dbReference type="FunFam" id="2.60.40.10:FF:000127">
    <property type="entry name" value="titin isoform X1"/>
    <property type="match status" value="1"/>
</dbReference>
<dbReference type="FunFam" id="2.60.40.10:FF:002083">
    <property type="entry name" value="Protein CBR-UNC-22"/>
    <property type="match status" value="1"/>
</dbReference>
<feature type="domain" description="Ig-like" evidence="30">
    <location>
        <begin position="7477"/>
        <end position="7565"/>
    </location>
</feature>
<keyword evidence="17 27" id="KW-0067">ATP-binding</keyword>
<dbReference type="SUPFAM" id="SSF49265">
    <property type="entry name" value="Fibronectin type III"/>
    <property type="match status" value="20"/>
</dbReference>
<evidence type="ECO:0000256" key="8">
    <source>
        <dbReference type="ARBA" id="ARBA00022490"/>
    </source>
</evidence>
<feature type="domain" description="Fibronectin type-III" evidence="31">
    <location>
        <begin position="2752"/>
        <end position="2857"/>
    </location>
</feature>
<dbReference type="PROSITE" id="PS50853">
    <property type="entry name" value="FN3"/>
    <property type="match status" value="38"/>
</dbReference>
<evidence type="ECO:0000259" key="30">
    <source>
        <dbReference type="PROSITE" id="PS50835"/>
    </source>
</evidence>
<feature type="compositionally biased region" description="Basic and acidic residues" evidence="28">
    <location>
        <begin position="2920"/>
        <end position="2932"/>
    </location>
</feature>
<feature type="domain" description="Fibronectin type-III" evidence="31">
    <location>
        <begin position="5952"/>
        <end position="6046"/>
    </location>
</feature>
<dbReference type="InterPro" id="IPR011009">
    <property type="entry name" value="Kinase-like_dom_sf"/>
</dbReference>
<comment type="catalytic activity">
    <reaction evidence="25">
        <text>L-threonyl-[protein] + ATP = O-phospho-L-threonyl-[protein] + ADP + H(+)</text>
        <dbReference type="Rhea" id="RHEA:46608"/>
        <dbReference type="Rhea" id="RHEA-COMP:11060"/>
        <dbReference type="Rhea" id="RHEA-COMP:11605"/>
        <dbReference type="ChEBI" id="CHEBI:15378"/>
        <dbReference type="ChEBI" id="CHEBI:30013"/>
        <dbReference type="ChEBI" id="CHEBI:30616"/>
        <dbReference type="ChEBI" id="CHEBI:61977"/>
        <dbReference type="ChEBI" id="CHEBI:456216"/>
        <dbReference type="EC" id="2.7.11.1"/>
    </reaction>
</comment>
<feature type="region of interest" description="Disordered" evidence="28">
    <location>
        <begin position="3782"/>
        <end position="3803"/>
    </location>
</feature>
<dbReference type="FunFam" id="2.60.40.10:FF:000107">
    <property type="entry name" value="Myosin, light chain kinase a"/>
    <property type="match status" value="1"/>
</dbReference>
<feature type="binding site" evidence="27">
    <location>
        <position position="7038"/>
    </location>
    <ligand>
        <name>ATP</name>
        <dbReference type="ChEBI" id="CHEBI:30616"/>
    </ligand>
</feature>
<evidence type="ECO:0000256" key="27">
    <source>
        <dbReference type="PROSITE-ProRule" id="PRU10141"/>
    </source>
</evidence>
<dbReference type="Proteomes" id="UP000183832">
    <property type="component" value="Unassembled WGS sequence"/>
</dbReference>
<feature type="region of interest" description="Disordered" evidence="28">
    <location>
        <begin position="1749"/>
        <end position="1774"/>
    </location>
</feature>
<dbReference type="SUPFAM" id="SSF48726">
    <property type="entry name" value="Immunoglobulin"/>
    <property type="match status" value="30"/>
</dbReference>
<evidence type="ECO:0000256" key="3">
    <source>
        <dbReference type="ARBA" id="ARBA00004161"/>
    </source>
</evidence>
<feature type="domain" description="Fibronectin type-III" evidence="31">
    <location>
        <begin position="1392"/>
        <end position="1502"/>
    </location>
</feature>
<feature type="domain" description="Fibronectin type-III" evidence="31">
    <location>
        <begin position="3088"/>
        <end position="3181"/>
    </location>
</feature>
<feature type="region of interest" description="Disordered" evidence="28">
    <location>
        <begin position="2909"/>
        <end position="2932"/>
    </location>
</feature>
<keyword evidence="12" id="KW-0479">Metal-binding</keyword>
<feature type="domain" description="Fibronectin type-III" evidence="31">
    <location>
        <begin position="2424"/>
        <end position="2518"/>
    </location>
</feature>
<dbReference type="PANTHER" id="PTHR13817">
    <property type="entry name" value="TITIN"/>
    <property type="match status" value="1"/>
</dbReference>
<dbReference type="GO" id="GO:0045214">
    <property type="term" value="P:sarcomere organization"/>
    <property type="evidence" value="ECO:0007669"/>
    <property type="project" value="UniProtKB-ARBA"/>
</dbReference>
<keyword evidence="22" id="KW-0514">Muscle protein</keyword>
<dbReference type="FunFam" id="2.60.40.10:FF:000147">
    <property type="entry name" value="Myosin light chain kinase"/>
    <property type="match status" value="1"/>
</dbReference>
<evidence type="ECO:0000256" key="28">
    <source>
        <dbReference type="SAM" id="MobiDB-lite"/>
    </source>
</evidence>
<feature type="domain" description="Fibronectin type-III" evidence="31">
    <location>
        <begin position="3283"/>
        <end position="3377"/>
    </location>
</feature>
<dbReference type="PROSITE" id="PS00107">
    <property type="entry name" value="PROTEIN_KINASE_ATP"/>
    <property type="match status" value="1"/>
</dbReference>
<feature type="domain" description="Ig-like" evidence="30">
    <location>
        <begin position="3186"/>
        <end position="3275"/>
    </location>
</feature>
<dbReference type="GO" id="GO:0003779">
    <property type="term" value="F:actin binding"/>
    <property type="evidence" value="ECO:0007669"/>
    <property type="project" value="UniProtKB-ARBA"/>
</dbReference>
<comment type="cofactor">
    <cofactor evidence="1">
        <name>Mg(2+)</name>
        <dbReference type="ChEBI" id="CHEBI:18420"/>
    </cofactor>
</comment>
<keyword evidence="18" id="KW-0460">Magnesium</keyword>
<keyword evidence="21" id="KW-1015">Disulfide bond</keyword>
<comment type="similarity">
    <text evidence="5">Belongs to the protein kinase superfamily. CAMK Ser/Thr protein kinase family.</text>
</comment>
<feature type="region of interest" description="Disordered" evidence="28">
    <location>
        <begin position="5697"/>
        <end position="5733"/>
    </location>
</feature>
<feature type="domain" description="Fibronectin type-III" evidence="31">
    <location>
        <begin position="4337"/>
        <end position="4430"/>
    </location>
</feature>
<evidence type="ECO:0000256" key="7">
    <source>
        <dbReference type="ARBA" id="ARBA00022443"/>
    </source>
</evidence>
<evidence type="ECO:0000256" key="22">
    <source>
        <dbReference type="ARBA" id="ARBA00023179"/>
    </source>
</evidence>
<gene>
    <name evidence="32" type="primary">putative Twitchin</name>
    <name evidence="32" type="ORF">CLUMA_CG012840</name>
</gene>
<feature type="region of interest" description="Disordered" evidence="28">
    <location>
        <begin position="1609"/>
        <end position="1695"/>
    </location>
</feature>
<dbReference type="GO" id="GO:0031430">
    <property type="term" value="C:M band"/>
    <property type="evidence" value="ECO:0007669"/>
    <property type="project" value="UniProtKB-ARBA"/>
</dbReference>
<feature type="region of interest" description="Disordered" evidence="28">
    <location>
        <begin position="5371"/>
        <end position="5397"/>
    </location>
</feature>
<feature type="domain" description="Fibronectin type-III" evidence="31">
    <location>
        <begin position="5292"/>
        <end position="5388"/>
    </location>
</feature>
<keyword evidence="19" id="KW-0112">Calmodulin-binding</keyword>
<evidence type="ECO:0000256" key="10">
    <source>
        <dbReference type="ARBA" id="ARBA00022553"/>
    </source>
</evidence>
<keyword evidence="7" id="KW-0728">SH3 domain</keyword>
<dbReference type="FunFam" id="2.60.40.10:FF:000345">
    <property type="entry name" value="Muscle M-line assembly protein unc-89"/>
    <property type="match status" value="1"/>
</dbReference>
<feature type="region of interest" description="Disordered" evidence="28">
    <location>
        <begin position="3069"/>
        <end position="3090"/>
    </location>
</feature>
<dbReference type="FunFam" id="2.60.40.10:FF:000935">
    <property type="entry name" value="Uncharacterized protein, isoform I"/>
    <property type="match status" value="1"/>
</dbReference>
<evidence type="ECO:0000256" key="16">
    <source>
        <dbReference type="ARBA" id="ARBA00022837"/>
    </source>
</evidence>
<feature type="domain" description="Fibronectin type-III" evidence="31">
    <location>
        <begin position="5392"/>
        <end position="5495"/>
    </location>
</feature>
<dbReference type="SMART" id="SM00409">
    <property type="entry name" value="IG"/>
    <property type="match status" value="28"/>
</dbReference>
<feature type="compositionally biased region" description="Low complexity" evidence="28">
    <location>
        <begin position="7646"/>
        <end position="7658"/>
    </location>
</feature>
<feature type="domain" description="Fibronectin type-III" evidence="31">
    <location>
        <begin position="657"/>
        <end position="777"/>
    </location>
</feature>
<dbReference type="PROSITE" id="PS00108">
    <property type="entry name" value="PROTEIN_KINASE_ST"/>
    <property type="match status" value="1"/>
</dbReference>
<evidence type="ECO:0000256" key="1">
    <source>
        <dbReference type="ARBA" id="ARBA00001946"/>
    </source>
</evidence>
<feature type="domain" description="Ig-like" evidence="30">
    <location>
        <begin position="7676"/>
        <end position="7766"/>
    </location>
</feature>
<keyword evidence="33" id="KW-1185">Reference proteome</keyword>
<dbReference type="GO" id="GO:0004674">
    <property type="term" value="F:protein serine/threonine kinase activity"/>
    <property type="evidence" value="ECO:0007669"/>
    <property type="project" value="UniProtKB-KW"/>
</dbReference>
<feature type="domain" description="Fibronectin type-III" evidence="31">
    <location>
        <begin position="4633"/>
        <end position="4749"/>
    </location>
</feature>
<evidence type="ECO:0000256" key="25">
    <source>
        <dbReference type="ARBA" id="ARBA00047899"/>
    </source>
</evidence>
<keyword evidence="11" id="KW-0808">Transferase</keyword>
<dbReference type="FunFam" id="3.30.200.20:FF:000249">
    <property type="entry name" value="twitchin isoform X2"/>
    <property type="match status" value="1"/>
</dbReference>
<feature type="domain" description="Ig-like" evidence="30">
    <location>
        <begin position="5499"/>
        <end position="5599"/>
    </location>
</feature>
<dbReference type="InterPro" id="IPR003961">
    <property type="entry name" value="FN3_dom"/>
</dbReference>
<dbReference type="FunFam" id="1.10.510.10:FF:000321">
    <property type="entry name" value="Bent, isoform C"/>
    <property type="match status" value="1"/>
</dbReference>
<evidence type="ECO:0000256" key="9">
    <source>
        <dbReference type="ARBA" id="ARBA00022527"/>
    </source>
</evidence>
<dbReference type="InterPro" id="IPR003598">
    <property type="entry name" value="Ig_sub2"/>
</dbReference>
<feature type="domain" description="Fibronectin type-III" evidence="31">
    <location>
        <begin position="3384"/>
        <end position="3484"/>
    </location>
</feature>
<feature type="domain" description="Fibronectin type-III" evidence="31">
    <location>
        <begin position="2991"/>
        <end position="3082"/>
    </location>
</feature>
<feature type="compositionally biased region" description="Low complexity" evidence="28">
    <location>
        <begin position="7605"/>
        <end position="7635"/>
    </location>
</feature>
<feature type="domain" description="Ig-like" evidence="30">
    <location>
        <begin position="7908"/>
        <end position="7979"/>
    </location>
</feature>
<evidence type="ECO:0000256" key="17">
    <source>
        <dbReference type="ARBA" id="ARBA00022840"/>
    </source>
</evidence>
<feature type="domain" description="Ig-like" evidence="30">
    <location>
        <begin position="5060"/>
        <end position="5161"/>
    </location>
</feature>
<sequence length="7999" mass="888609">MIEINNDSKRRPSADMRRPSVSDIADLINKPSTPLRAIGDGGPPEIVDIQESYSAVEDETGYITIMVEGNPAPTFKFYKGVGEIIEGGRYKFITDGATNSIILCIRKIKPLDEGTYRIVVSNIHGEDSAECQLYVSDSSGMDFRAMLKKRKYAKWKGDENDPNWGDLKEVEKPPVPSLKKVERKPDTFSRPLIDQFAKEGKDKKVVFECQFTKPNCKPKWYFRKDEIFPSSKYKMVNEGEVYKLIISAPRVEDSGKYLIDINTSTCFANLSVEEPDPTYNFVKMLDKKCKGYYGHDFELECGVNSGKAQVYWTKAGERINQDLVGEGKKYQIIKELSGFCKLTVNNCTKDDEGKHACHIEKQPDMTETVIILSEFQYKFTKILKSARLIEKDNLTLACELNDARGDVKWFKGEEEIQGDKRVEIIKDGRKRKLIIKDAKVSDAGLYSCVSNADKTTADIVVNYQNKFLKKLKDTDMVEREKVVLEVELQDQTAAADWFLNGEQLKEGEDIEFKNLGGGKHQLVFKNVKIEHAGNLECKSGDLSSKCELTVLKGESKPVVDAPEKFEAPIDRGGPFELVVPYRIDGTRKSPVQAKIVGPDGKVLGKNDVEVIVRDDKVIFRMKKPSRDMSGPYKVTVENAQGSVESPIKLTMMTAPTPPQKLEMKDLFDTHFTLKWSAPADDGGSPIVGYKIEVDNQSEKSSWYAYSPKEGDIIQIEKGDKIGKVVSEIGSYIKPNITRYKIEGFRKGQILRVRVRAANRVGESDPATIADRITMKNPWTVPNPPREPEVIDWTETTLSVQWKEPESDGGSPITGYVVEYKEKMASTWKSYVESDPKKLNTIIPNLRTGASYVVRIRARNVEGDSEPSATTPPKIAKARFVKPFFVDVGTMQNITIRKGQMARWDVAYGGEPDPTSDWFFSKGRLGIAPEVQVKPTGDDHITVEKYDRNSVLTVKKAVRTDSGRYYIRVVNEVGKAEHQADLLVLDKPSPPDGEPEATKIRENCATVAFNPPRDDGGSPILGYIIEKMDTETGRWVGAGECGPDANEFEVKNLTKGKRYKLRVKAYNKEGESEPAEMSESFVAQNPYDEPNAPGKPDIIDYDNKSVTLKWEPPKNDGGRPITHYVIEMLNKYQPDWVELMPTETNDCEFKVPGLKERMAYQFRVRAVNKAGKSAPSQPTDSHVVRHRNLKPRIDRECMKNVTLKAGRTLQWAVDVEGEPTPTIEWVWRDGIPLTETERIKIDNSKPNHTIFTIIDSKREDRGKFTLKASNRNGKDEWSAEFIVLGAPKGAQKVECTEALNGTAKLKIKKPVDDGGVPITGYTIEKLDPDTGKWVRAAYVPANKTGSGDEFETLIPNLENGKPYKFRVKAENDEGESDFTYTDGEICPVGAPSAGDKPEIVDFDENSVDLEFQPPDDDGGAPIDEYVIEQKDPRTGQWTPVKTVPADKEDDAKAKKEKRKKKKVKAKIDGLKEGDNVQFRVRAKNKGGLGEPTDPTDLHKVRPKKMKPRIDRNAMKALTLKAGKTHNFEVPVRGIPPPEYVWSIGDYIIETNELFSVNSETDNVAKLNILDAQRKKSGVLKLKATNEHGSDEYELEYTVLGAPSKPNIKKKVDLVPADTKLKKGKRGAKGDDKENEYPSLRTVPGRDKDDDFDDDDGTGKGKGKRKKPRTDLPIGTGSLSPLAAQVNWEPPEDDGGVPLQKYIIEARPEKGGKWEKVAEADPDDTAAIIKNLKPDEKYKFRVRAVNKNDEVGDPAETDVCYVPPNVKPPGEAGKPEIVDFDEKSVKLKFKPPRNDGGAPVTHYVIEAKDKSMSSAGWKEIAVTDSPKPEAEVDGLREGQTLQFRVRAVNDAGIGEPGEASEAHLVRPKNAPPQIIRETLKKDVKVDLNSNLRIEVEYKGEPEPDVEFYLKPRKRKGKPEIVTETEYGNPLTIGKWTRIEPAADSLQYSGYYVIERIERGYGGELTVLVKNENGTDSEAITVKILGVPKSPRGPLEAVDITKDSCTLKFKPPADDGDCQPTGYQLEKMDTKTGNWVPCGRIDAPTDGDDETEIKVPVKGLEEGQRYQFRVKAINDEGASEPLTTDGSILAKDPFGATTPPGLPSVVDFDGPMVELEFSPPMRDNGAPVQSYIIEKRAKGDSGWEKAAEVPSQGSGPQKAKVKGLKEGGQYQFRVKAVNKGGVSDPSEESNWHLARKKNVPPHIDRENLKDTVVRSGLSLAFDVKVVGEPQPTITWYFNDKLVDDINVDHLADNAKVKIDPPSHFMAPSSLIGTGQTVIESPSTFISKYCLLRSSPFWAGKWTIKAENINGVDQADFNLEVAAPPNPPRGPLEISDVSKSGCKLAWKEPDPENGGKPESYRVEKMDLALGGAWIPCGESTKPECEVAGLAEGHVYKFRVVAVNPNGESEPLEATELVTAKDAFGVPTKPGVPKCTAWDKDFAEFEWAAPQSDGGAPIESYEVECRRGDGRWETMPLVFAKNGRSIRIPGIEGDEVEIRVCAINKAGKSNPSNASERVKLRPSKVAPTIKLGNVPPNLIAPAKPGEDETDKPLLQVNHPKDKPIKFSLLVNGEPEPTVEVFDGDQKLNPKEDGIEFEYADGELVMKLDKPKRKKPRRLRIVAKNRNGTKEEKVNIDFLGPPDKPEGPLTTTQDQSVGEPHVVLHWKAPEDDGGSPIDSYVVEKQDAATGRWVQAGFVDAPKANADGTKPELEFLCPGLVEGNQYNFRVRAHNAEGDSEPLETEDSITAKSPWTVPGAPENVKVLDWGRNFVTVEWNPPQSDGGVPIEKYLIEKKEVHTSKYVRGTELILGKLKPGEERPNVFSIKVSDLTEGCRYQFQIKAVNKAGAGPPSSATAPVECKDRFAPARIEDRLGSRNIVLHVGQPFKIDVRFSGEPCPDRYWLFNKERIDLERSDSSKPSLASKAKGGDEDKKKESLFSSPEEKEAFIKTIHCEMEDYRCKINVASVTRQYLGLWQFKVANQYGSDELDVTVTIVGPPGPIELEIKDLTADTATIKWMPPLDDGGVPIDYYWVEKRPTRYTTVGRSKDTHYVVPELEEGVAYEFRVRACNAEGDGEPSTISHRHCPDISKVPGKPGTPDVYDWDKDWAELRWAPPVADGGRPITGYQIEKRKKDGVGKWIKIGETSQNEFRAPDLDEGEEYEFRVRAVNSVGPSDPSEPSKGCVARSRKMAPKIDRRTLGDIKVKDGEVYYIDVKVQGEPEPTISWEFNDRSLLSTTHMSIRNEPYKSYLKNAEATRRDAGRYKIIATNKFGYDEAELEVQVISKPSAPEGPLEVSDIHAEGCKLKWRKPKDDGGLPIDHYAVEKFDNETGIWLPVGKTDGNNPEMEVDCLTPDHEYKFRVRAVNAEGESEPLETLSHIVARDPFTLPSAPGAPKPTMWSINHIELEWEAPVSDGGTPITHYVVEKKDKYSPIWERCGESPGPKATANITGLIEGVEYQFRVCAVNKKGLGDFGPPSRPHVARPHHIAPKIDRRTFKDITLPVGTLLKFDVTVIGEPTPKIEWRFNSARLESGGNCETLITDYGTRLFRRPVTRKDAGGYEIIATNEYGKDTATVDVNVVDVSDAPGGPLEISDISSSGCKLKWKRPLDDGGSPIEYYQVQKQDVKTGVWIPCAKSTEPHADVSGLQEGGEYLFRVVAVNSEGESKPLVADHSILAVNEFDIPSAPENVRALRIDATEITIQWSPPRVDGGAPIERYEIQKRDRFGNWDKVGETEVTGLPGSDPTFKCTGLILGELYEFRARAQNKAGWSEWSLPSRKFETANAEAPPNLTVVKSPNNGTFAPEKPDGEKSTINALGGAVIRNTHDNSSNLINVGVWRIRAGDSAAFEFSVKGTEPIVMKWSKGGRAGVSQCEQLKAVATETTAKLLLRTVTRNESGGYALTAQNDFGCDACVIHLYVMDVPAPPGGPLRAKALGEKEAALNFKASPIEGDPAYAVPIDAYVIEKCDEAVGRWTQCAEVSQPPFPGEDLKVDGLLPGHKYKFRVRAVNKYGKSDPLTSTTPIEAKSPYSPPERCGAPEVADFDSDFVDLTWERPPHKTILPGKEGEAGEKPLGEPPILGYLVEYKDQAGGDWVTGAEVDGDINKVHLDNLPEHANLIFRVTARNIAGYGIESPPSKLHRMRPKNAPPKIDKSSLHNVRVRAGVNVDLNVPFSGEPTPRIEWCCNDIPLFDSDRVKINTEFPNTRFRIFDTKRSDTGTYTIIAKNDNGVDKATVRVEVIDAPSAPEGPLKANEITHNACTLHWRPPKDDGGAPVETYVVEKMDLETLRWVPVGETVQTNFRVPSLIEGRQYQFRVKAVNKIGASPFLTTSQPITAEDEFKRPDKPGAPQVTDSDATWVDLEWTAPKRDGGSPIEYYKIEKRGPNGKWVEAGRFDAPETKGRVKDLTEGDKYEFRVIAVNKGGDSDPSEASHTHLMKAKFAAPHLDRTELPDLVVREGKAAKWAINVSGSPPPKVEWRRGNTLIEEGAPHTHISYFGGEAVFEIPFTKKSDGDTYSLTVVNDVGKAKVSGKLKVISVPDAPEPPFDVTNITRDACSLSWNPPKDDGGVPIQYYKVEKMDVSRGTWQDAGIRPSSPFAHITNLQYRRKYLFRVIAVNEVGDSDPLCTKIAMVARDPYAEPTPPGKPMVVDWDLGKVVLHFQPSEKEGGSPIDHYIIEAIEAPVGVNVPADDNSPMWHRVAEVPRRNGTVMNERLGQVFEGIVTDLNPQRVYSFRVIAVNSSGESDPSDKTDFVQPKLRQLAPRILTAISHSYTFKNGVIFHLDIDFEGEPEPVVEWKRVTRDKTTLASLDTTDAFNIAAVLESNERRTVTAVGWHTNLHIVNLKPGDDGGYYEVRITNPSGTDFRRFQLVVLEPPEAPRPPFKFEKITSGSVTLSWLPPDYDGGSPLTSYVIEKQDITHGGGWVPAVPYINPTTIHAVVPKLQDQTIYQFRVFAENLQGRSPPLVSEKKRVSNSVQVPGRPQPPIAADINSDFILVTWSPPISDGGAPIEGYVLERRDRLYGRFIKCHSDILRGAPYKDTKVTEGHAYEYRVAAVNSAGEGEFSDASQPIYAKNQKEGAHIILDSSVRKSVKIRQGEPLRLRVKYGGTPAPTVEWSRGGVPIPQATKSGFTNDGENTEMWVTKTTRRDSGDYKVFVKNEYGSDSYVFDVTVLAPPTWEAYAREELRDGEERPAAITEPSIVGTVTYTDQTRDGLTLVWPEPRDDGGSPVTHYEIEYKETKAQFWQLLNGYCPTNRYNVRNLKEGSKYDFRIRAVNAVGISIDHISGKSVVIKSPHELPPAPLDAPKVEVTTGDAVIVTWPAARDTAGRALIGYHIERRARGEPWAKLTTYPTPSTTLLVSDLQQGLKYEFRYCIVSDAGESEPSPPSVGVELGTASRPPGEPYPPNVDRITKDGVKLSWTAPISTTARSKIAPVEGWRVEMRKRDGDNDTPWTVAPGCEMVEHPNADIKGLEDNAEYQFRIKAVNSFGESNPSRPSQWCRIEEQQNRPIFGSEKPRDIVVRAGESFSIAIPYTAHPIPIASWNFNGDFLISSDEKEPEQKSADGVIMSSLTSDNAMLLVNNAQRNHAGAYRCHLKNPSGFDTLEIKVTVLDRPAPPENLHVPQFEGDSLLLAWSEPSDTGGAPIDNYTVEKRKSNEARWTKVNSYCTSNQCKVRNLDVGTDYDFRVRAENQYGTSDWTQTERPIRARHPFNVPDAPGVPQRSDVDRPTRRFDDLESPSSAPIPRWETISLEWRAPVNNGGSPVTGYTVERRLQGTTSWDRCAQTGPECMARVSGLEEGSIYEFRVQARNAAGHGAFSQASVSLTCQPPASAPKLGSISSNLSLTLGTAPKEYIVQAGSKLRITIPLLQGFPVPEAQWDNNGNVLNNDTRYKISYAHREYTLEIPEVERPTDSGNYRLTVENASGRDQITFKVVIVDRPGPPKGFTTSLPMAGDTSLSKTAVDGKYLGCTDITTETVTLLWDVPDDNGGSEITNYIIERREVDYVWVKICSFNRSTTYTACGLRENHEYDFQVRAENQYGISDPLTTASPVCAKYQFRAPDAPGIPTCTEITTSSVNLLWARPRSDGGAKITGYKVEWRSTTAGGQWLSTPYLIKDTRYTVHGLVPGDSYEFRVRAANLAGIITGLQEFGQYEFRVTAHNANGASEPSPPTPMTKIAEISGGEKPDFVRRLQAQDVPRGRECTLVCEAHGTPEPDCRWLKNGKDITENTRYDVSICNGVFKLTIRHFEWEDEGEYCCEAFNPLGTVWTMCHVRVGVPPKLGHYEPTITINERDTGKLKIFYSGDQPIDVTVSHNGKDLDPDVDDRCRVVIFDDFFLIFLRDMKTSQAGSYEFRLKNSSGVVSGKTDVYILAPPPPPRGPVDAQNITTNSCFLKWSSPKEELETSSTWIVRKCTHYIIERQDVESGTWIQVNGHCRDTSVWVQNLQPARKYKFRIAAANDSGASDWLECVDIVETNSGQRPPGAPGRPSILGSPIQHAKARKSSTEEAASEDDSLQLVGNAEVILQWSPPLEDGGNPLFGYQIEKRESDSETELWQRVGPIQSQSTTSGRDQLCIPLYAGSTIFHPQSMIDNLLDGRTYEFRVRAVSAGGAGAWSLPSRPIKIIDPTEGTPPEIVKELNSVACIANRDAAFECKIIGMPAPRITWYKGAREITTGTRYHIYTDVSTLTHHLIINGVYGEDADEYTCRATNKAGVKSTKGTLVIKTPPKLNVPPRFRDTAYFDRGENVIIKVPFIGFPRPRITWTREGDNIESGGHFKVEAGERHALLKIQNVEKFDRGSYILTVENELGSDSATIKIEICDRPEAPRQIELTSKYIIYDSINAAELADKLEGLSNGVSENGIDYNKLPADAPTVLLSQTFGTVALTWKPPVVDGASSITGYIVQKREHPNDTWVLCGTTRLNSMLVQNLTAGRTYAFRVFSENIFGRSEPTEMTEWVKMPQKETKKQEPTSRLKLDAQGKKIRTDQKGQVTDYDQYYWDIYQKFMPKVVDVGAGSVYSRYDILEEIGSGAFGVVHRCRERATGHIYAAKFIPVGTAMEKQLLMKEIDIMNQLHHNKLINLHDAFDDTEVEGEICMIYEFLSGGELFDRITADGYVMSEAEVINYIRQVCDATRYMHEKNIIHLDIKPENIMLTTSRSTDIKLIDFGLATKLNPNDEVKISTGTAEFAAPEIVERDAVGFYTDMWSVGVLAYVLLSGLSPFAGETDVETLKNVKACDWEFDEEAFRNVSDEAKDFIRRLLVKNKEKRMTAHECLEHVWLTGESIAKAEPFNQEKFNQKIMKLHARLRKQGVFGKYLDTTTYKIYLGSLAARSRLRISRQALSLSFDRRQAAPRFVIRPTSQFCYEGQSVTFRCRICAVAAATVTWYTNGRELRQSVKFMKRYNGNDYEFTINRTKLADRGEYIIKAENFYGSREEIVFLNVQPSPSSGPNDLSQTMQQANARLDALREKARSKRQESEAKEVVISGQGPIFTFQLRPRVMQTGDTCKLLCCVALNAKKPNIKWYKNTTELNKYEYPQTQADGVVFMEIVGCRVGDSGKYRCVASNEYGSDETSCVVIVEGEGTSPEQAELAHNLLYSGDRKYIEKQAMVKQPPAPLKSAVTSSSTSAPSKQPTSSSSPVSSPNKTVSLSTTPSKKKYGGSASGSSPNRSRSATKELILPPNDAASSPPTFTVGLKSLNIGDGERLTLQCQIAGDPEPQVSWFKDGKKLESNDFVDLKYKYGLATLKIEEVYPEDAGEYKCIAKNYVNSAESVCTLKVKPIEGGHDSKRKPKSSDESLSDKPPKITKHLTSTYVPDGGECELHCEIGDTSIFDVVWLHNNKEIKPSADFQYIKDKNTLKLKIAEIFPEDAGTYTCEAFNNVGECFSTCQVFVIGQHEKLEFLHTPGASVPDKDRLQEVKNPLFLKFPQSQSVGSGVKVKFDCQFYDEILTVQWLKDGVKIKEEGNENMKFTQKNGKYSMEIKATSHSDIGQYQAKGIGRQGESISAFSLNVH</sequence>
<dbReference type="InterPro" id="IPR050964">
    <property type="entry name" value="Striated_Muscle_Regulatory"/>
</dbReference>
<feature type="domain" description="Fibronectin type-III" evidence="31">
    <location>
        <begin position="4868"/>
        <end position="4965"/>
    </location>
</feature>
<feature type="compositionally biased region" description="Basic and acidic residues" evidence="28">
    <location>
        <begin position="1443"/>
        <end position="1452"/>
    </location>
</feature>
<evidence type="ECO:0000256" key="14">
    <source>
        <dbReference type="ARBA" id="ARBA00022741"/>
    </source>
</evidence>
<dbReference type="InterPro" id="IPR008271">
    <property type="entry name" value="Ser/Thr_kinase_AS"/>
</dbReference>
<feature type="domain" description="Ig-like" evidence="30">
    <location>
        <begin position="6621"/>
        <end position="6711"/>
    </location>
</feature>
<evidence type="ECO:0000256" key="12">
    <source>
        <dbReference type="ARBA" id="ARBA00022723"/>
    </source>
</evidence>
<dbReference type="GO" id="GO:0031674">
    <property type="term" value="C:I band"/>
    <property type="evidence" value="ECO:0007669"/>
    <property type="project" value="UniProtKB-SubCell"/>
</dbReference>
<keyword evidence="16" id="KW-0106">Calcium</keyword>
<dbReference type="Pfam" id="PF00041">
    <property type="entry name" value="fn3"/>
    <property type="match status" value="35"/>
</dbReference>
<comment type="catalytic activity">
    <reaction evidence="26">
        <text>L-seryl-[protein] + ATP = O-phospho-L-seryl-[protein] + ADP + H(+)</text>
        <dbReference type="Rhea" id="RHEA:17989"/>
        <dbReference type="Rhea" id="RHEA-COMP:9863"/>
        <dbReference type="Rhea" id="RHEA-COMP:11604"/>
        <dbReference type="ChEBI" id="CHEBI:15378"/>
        <dbReference type="ChEBI" id="CHEBI:29999"/>
        <dbReference type="ChEBI" id="CHEBI:30616"/>
        <dbReference type="ChEBI" id="CHEBI:83421"/>
        <dbReference type="ChEBI" id="CHEBI:456216"/>
        <dbReference type="EC" id="2.7.11.1"/>
    </reaction>
</comment>
<keyword evidence="20" id="KW-0175">Coiled coil</keyword>
<dbReference type="PROSITE" id="PS50011">
    <property type="entry name" value="PROTEIN_KINASE_DOM"/>
    <property type="match status" value="1"/>
</dbReference>
<dbReference type="Pfam" id="PF00069">
    <property type="entry name" value="Pkinase"/>
    <property type="match status" value="1"/>
</dbReference>
<organism evidence="32 33">
    <name type="scientific">Clunio marinus</name>
    <dbReference type="NCBI Taxonomy" id="568069"/>
    <lineage>
        <taxon>Eukaryota</taxon>
        <taxon>Metazoa</taxon>
        <taxon>Ecdysozoa</taxon>
        <taxon>Arthropoda</taxon>
        <taxon>Hexapoda</taxon>
        <taxon>Insecta</taxon>
        <taxon>Pterygota</taxon>
        <taxon>Neoptera</taxon>
        <taxon>Endopterygota</taxon>
        <taxon>Diptera</taxon>
        <taxon>Nematocera</taxon>
        <taxon>Chironomoidea</taxon>
        <taxon>Chironomidae</taxon>
        <taxon>Clunio</taxon>
    </lineage>
</organism>
<protein>
    <recommendedName>
        <fullName evidence="6">non-specific serine/threonine protein kinase</fullName>
        <ecNumber evidence="6">2.7.11.1</ecNumber>
    </recommendedName>
</protein>
<dbReference type="Gene3D" id="1.10.510.10">
    <property type="entry name" value="Transferase(Phosphotransferase) domain 1"/>
    <property type="match status" value="1"/>
</dbReference>
<evidence type="ECO:0000313" key="32">
    <source>
        <dbReference type="EMBL" id="CRK99521.1"/>
    </source>
</evidence>
<dbReference type="GO" id="GO:0005524">
    <property type="term" value="F:ATP binding"/>
    <property type="evidence" value="ECO:0007669"/>
    <property type="project" value="UniProtKB-UniRule"/>
</dbReference>
<proteinExistence type="inferred from homology"/>
<keyword evidence="24" id="KW-0393">Immunoglobulin domain</keyword>
<dbReference type="Pfam" id="PF07679">
    <property type="entry name" value="I-set"/>
    <property type="match status" value="22"/>
</dbReference>
<dbReference type="FunFam" id="2.60.40.10:FF:000440">
    <property type="entry name" value="Bent, isoform C"/>
    <property type="match status" value="1"/>
</dbReference>
<feature type="domain" description="Fibronectin type-III" evidence="31">
    <location>
        <begin position="5606"/>
        <end position="5700"/>
    </location>
</feature>
<feature type="domain" description="Fibronectin type-III" evidence="31">
    <location>
        <begin position="1091"/>
        <end position="1186"/>
    </location>
</feature>
<dbReference type="FunFam" id="2.60.40.10:FF:000031">
    <property type="entry name" value="Myosin-binding protein C, slow type"/>
    <property type="match status" value="3"/>
</dbReference>
<dbReference type="FunFam" id="2.60.40.10:FF:000003">
    <property type="entry name" value="Titin isoform E"/>
    <property type="match status" value="1"/>
</dbReference>
<dbReference type="EC" id="2.7.11.1" evidence="6"/>
<evidence type="ECO:0000256" key="20">
    <source>
        <dbReference type="ARBA" id="ARBA00023054"/>
    </source>
</evidence>
<dbReference type="GO" id="GO:0051239">
    <property type="term" value="P:regulation of multicellular organismal process"/>
    <property type="evidence" value="ECO:0007669"/>
    <property type="project" value="UniProtKB-ARBA"/>
</dbReference>
<feature type="domain" description="Fibronectin type-III" evidence="31">
    <location>
        <begin position="4238"/>
        <end position="4331"/>
    </location>
</feature>
<feature type="domain" description="Fibronectin type-III" evidence="31">
    <location>
        <begin position="5724"/>
        <end position="5819"/>
    </location>
</feature>
<feature type="region of interest" description="Disordered" evidence="28">
    <location>
        <begin position="6465"/>
        <end position="6502"/>
    </location>
</feature>
<dbReference type="EMBL" id="CVRI01000051">
    <property type="protein sequence ID" value="CRK99521.1"/>
    <property type="molecule type" value="Genomic_DNA"/>
</dbReference>
<feature type="domain" description="Fibronectin type-III" evidence="31">
    <location>
        <begin position="2323"/>
        <end position="2417"/>
    </location>
</feature>
<dbReference type="GO" id="GO:0007525">
    <property type="term" value="P:somatic muscle development"/>
    <property type="evidence" value="ECO:0007669"/>
    <property type="project" value="UniProtKB-ARBA"/>
</dbReference>
<feature type="domain" description="Fibronectin type-III" evidence="31">
    <location>
        <begin position="1285"/>
        <end position="1390"/>
    </location>
</feature>
<evidence type="ECO:0000256" key="15">
    <source>
        <dbReference type="ARBA" id="ARBA00022777"/>
    </source>
</evidence>
<dbReference type="OrthoDB" id="504170at2759"/>
<feature type="domain" description="Fibronectin type-III" evidence="31">
    <location>
        <begin position="2096"/>
        <end position="2193"/>
    </location>
</feature>
<dbReference type="InterPro" id="IPR036116">
    <property type="entry name" value="FN3_sf"/>
</dbReference>
<evidence type="ECO:0000256" key="24">
    <source>
        <dbReference type="ARBA" id="ARBA00023319"/>
    </source>
</evidence>
<evidence type="ECO:0000256" key="11">
    <source>
        <dbReference type="ARBA" id="ARBA00022679"/>
    </source>
</evidence>
<feature type="domain" description="Fibronectin type-III" evidence="31">
    <location>
        <begin position="6365"/>
        <end position="6467"/>
    </location>
</feature>
<comment type="subcellular location">
    <subcellularLocation>
        <location evidence="3">Cytoplasm</location>
        <location evidence="3">Myofibril</location>
        <location evidence="3">Sarcomere</location>
        <location evidence="3">A band</location>
    </subcellularLocation>
    <subcellularLocation>
        <location evidence="4">Cytoplasm</location>
        <location evidence="4">Myofibril</location>
        <location evidence="4">Sarcomere</location>
        <location evidence="4">I band</location>
    </subcellularLocation>
    <subcellularLocation>
        <location evidence="2">Nucleus</location>
    </subcellularLocation>
</comment>
<dbReference type="GO" id="GO:0005516">
    <property type="term" value="F:calmodulin binding"/>
    <property type="evidence" value="ECO:0007669"/>
    <property type="project" value="UniProtKB-KW"/>
</dbReference>
<keyword evidence="15" id="KW-0418">Kinase</keyword>
<dbReference type="GO" id="GO:0005634">
    <property type="term" value="C:nucleus"/>
    <property type="evidence" value="ECO:0007669"/>
    <property type="project" value="UniProtKB-SubCell"/>
</dbReference>
<feature type="domain" description="Ig-like" evidence="30">
    <location>
        <begin position="6716"/>
        <end position="6807"/>
    </location>
</feature>
<feature type="region of interest" description="Disordered" evidence="28">
    <location>
        <begin position="1483"/>
        <end position="1503"/>
    </location>
</feature>
<dbReference type="SMART" id="SM00060">
    <property type="entry name" value="FN3"/>
    <property type="match status" value="38"/>
</dbReference>
<evidence type="ECO:0000313" key="33">
    <source>
        <dbReference type="Proteomes" id="UP000183832"/>
    </source>
</evidence>
<dbReference type="CDD" id="cd00063">
    <property type="entry name" value="FN3"/>
    <property type="match status" value="38"/>
</dbReference>
<dbReference type="FunFam" id="2.60.40.10:FF:000032">
    <property type="entry name" value="palladin isoform X1"/>
    <property type="match status" value="1"/>
</dbReference>
<dbReference type="FunFam" id="2.60.40.10:FF:000051">
    <property type="entry name" value="Uncharacterized protein, isoform J"/>
    <property type="match status" value="4"/>
</dbReference>
<dbReference type="InterPro" id="IPR017441">
    <property type="entry name" value="Protein_kinase_ATP_BS"/>
</dbReference>